<comment type="caution">
    <text evidence="2">The sequence shown here is derived from an EMBL/GenBank/DDBJ whole genome shotgun (WGS) entry which is preliminary data.</text>
</comment>
<keyword evidence="1" id="KW-1133">Transmembrane helix</keyword>
<evidence type="ECO:0000313" key="2">
    <source>
        <dbReference type="EMBL" id="MFD1455959.1"/>
    </source>
</evidence>
<gene>
    <name evidence="2" type="ORF">ACFQ44_09810</name>
</gene>
<evidence type="ECO:0000256" key="1">
    <source>
        <dbReference type="SAM" id="Phobius"/>
    </source>
</evidence>
<keyword evidence="3" id="KW-1185">Reference proteome</keyword>
<name>A0ABW4D382_9LACO</name>
<dbReference type="EMBL" id="JBHTOD010000007">
    <property type="protein sequence ID" value="MFD1455959.1"/>
    <property type="molecule type" value="Genomic_DNA"/>
</dbReference>
<sequence>MHVVQQNSKLQEGLFGVTLLLLILAALTTQPIVLAVISFLALVTLTGHFDFFTTTKDHHFLNEADLALQILLLLIAVLKFILLSHATVV</sequence>
<reference evidence="3" key="1">
    <citation type="journal article" date="2019" name="Int. J. Syst. Evol. Microbiol.">
        <title>The Global Catalogue of Microorganisms (GCM) 10K type strain sequencing project: providing services to taxonomists for standard genome sequencing and annotation.</title>
        <authorList>
            <consortium name="The Broad Institute Genomics Platform"/>
            <consortium name="The Broad Institute Genome Sequencing Center for Infectious Disease"/>
            <person name="Wu L."/>
            <person name="Ma J."/>
        </authorList>
    </citation>
    <scope>NUCLEOTIDE SEQUENCE [LARGE SCALE GENOMIC DNA]</scope>
    <source>
        <strain evidence="3">CCM 8979</strain>
    </source>
</reference>
<evidence type="ECO:0000313" key="3">
    <source>
        <dbReference type="Proteomes" id="UP001597189"/>
    </source>
</evidence>
<keyword evidence="1" id="KW-0472">Membrane</keyword>
<proteinExistence type="predicted"/>
<protein>
    <submittedName>
        <fullName evidence="2">Uncharacterized protein</fullName>
    </submittedName>
</protein>
<organism evidence="2 3">
    <name type="scientific">Levilactobacillus lanxiensis</name>
    <dbReference type="NCBI Taxonomy" id="2799568"/>
    <lineage>
        <taxon>Bacteria</taxon>
        <taxon>Bacillati</taxon>
        <taxon>Bacillota</taxon>
        <taxon>Bacilli</taxon>
        <taxon>Lactobacillales</taxon>
        <taxon>Lactobacillaceae</taxon>
        <taxon>Levilactobacillus</taxon>
    </lineage>
</organism>
<dbReference type="Proteomes" id="UP001597189">
    <property type="component" value="Unassembled WGS sequence"/>
</dbReference>
<feature type="transmembrane region" description="Helical" evidence="1">
    <location>
        <begin position="20"/>
        <end position="45"/>
    </location>
</feature>
<accession>A0ABW4D382</accession>
<dbReference type="RefSeq" id="WP_203646038.1">
    <property type="nucleotide sequence ID" value="NZ_BOLN01000007.1"/>
</dbReference>
<feature type="transmembrane region" description="Helical" evidence="1">
    <location>
        <begin position="66"/>
        <end position="88"/>
    </location>
</feature>
<keyword evidence="1" id="KW-0812">Transmembrane</keyword>